<dbReference type="PANTHER" id="PTHR43176:SF3">
    <property type="entry name" value="3-HYDROXYISOBUTYRYL-COA HYDROLASE, MITOCHONDRIAL"/>
    <property type="match status" value="1"/>
</dbReference>
<evidence type="ECO:0000256" key="1">
    <source>
        <dbReference type="ARBA" id="ARBA00001709"/>
    </source>
</evidence>
<comment type="caution">
    <text evidence="7">The sequence shown here is derived from an EMBL/GenBank/DDBJ whole genome shotgun (WGS) entry which is preliminary data.</text>
</comment>
<feature type="domain" description="Enoyl-CoA hydratase/isomerase" evidence="6">
    <location>
        <begin position="58"/>
        <end position="136"/>
    </location>
</feature>
<dbReference type="InterPro" id="IPR029045">
    <property type="entry name" value="ClpP/crotonase-like_dom_sf"/>
</dbReference>
<feature type="region of interest" description="Disordered" evidence="4">
    <location>
        <begin position="26"/>
        <end position="50"/>
    </location>
</feature>
<dbReference type="Proteomes" id="UP001296873">
    <property type="component" value="Unassembled WGS sequence"/>
</dbReference>
<keyword evidence="3" id="KW-0378">Hydrolase</keyword>
<evidence type="ECO:0000313" key="7">
    <source>
        <dbReference type="EMBL" id="MBK1666752.1"/>
    </source>
</evidence>
<dbReference type="Pfam" id="PF16113">
    <property type="entry name" value="ECH_2"/>
    <property type="match status" value="1"/>
</dbReference>
<dbReference type="CDD" id="cd06558">
    <property type="entry name" value="crotonase-like"/>
    <property type="match status" value="1"/>
</dbReference>
<protein>
    <recommendedName>
        <fullName evidence="2">3-hydroxyisobutyryl-CoA hydrolase</fullName>
        <ecNumber evidence="2">3.1.2.4</ecNumber>
    </recommendedName>
</protein>
<evidence type="ECO:0000256" key="4">
    <source>
        <dbReference type="SAM" id="MobiDB-lite"/>
    </source>
</evidence>
<dbReference type="Gene3D" id="3.90.226.10">
    <property type="entry name" value="2-enoyl-CoA Hydratase, Chain A, domain 1"/>
    <property type="match status" value="1"/>
</dbReference>
<organism evidence="7 8">
    <name type="scientific">Rhodovibrio sodomensis</name>
    <dbReference type="NCBI Taxonomy" id="1088"/>
    <lineage>
        <taxon>Bacteria</taxon>
        <taxon>Pseudomonadati</taxon>
        <taxon>Pseudomonadota</taxon>
        <taxon>Alphaproteobacteria</taxon>
        <taxon>Rhodospirillales</taxon>
        <taxon>Rhodovibrionaceae</taxon>
        <taxon>Rhodovibrio</taxon>
    </lineage>
</organism>
<feature type="chain" id="PRO_5046148497" description="3-hydroxyisobutyryl-CoA hydrolase" evidence="5">
    <location>
        <begin position="24"/>
        <end position="148"/>
    </location>
</feature>
<evidence type="ECO:0000256" key="5">
    <source>
        <dbReference type="SAM" id="SignalP"/>
    </source>
</evidence>
<reference evidence="7 8" key="1">
    <citation type="journal article" date="2020" name="Microorganisms">
        <title>Osmotic Adaptation and Compatible Solute Biosynthesis of Phototrophic Bacteria as Revealed from Genome Analyses.</title>
        <authorList>
            <person name="Imhoff J.F."/>
            <person name="Rahn T."/>
            <person name="Kunzel S."/>
            <person name="Keller A."/>
            <person name="Neulinger S.C."/>
        </authorList>
    </citation>
    <scope>NUCLEOTIDE SEQUENCE [LARGE SCALE GENOMIC DNA]</scope>
    <source>
        <strain evidence="7 8">DSM 9895</strain>
    </source>
</reference>
<dbReference type="PANTHER" id="PTHR43176">
    <property type="entry name" value="3-HYDROXYISOBUTYRYL-COA HYDROLASE-RELATED"/>
    <property type="match status" value="1"/>
</dbReference>
<dbReference type="InterPro" id="IPR045004">
    <property type="entry name" value="ECH_dom"/>
</dbReference>
<dbReference type="SUPFAM" id="SSF52096">
    <property type="entry name" value="ClpP/crotonase"/>
    <property type="match status" value="1"/>
</dbReference>
<keyword evidence="5" id="KW-0732">Signal</keyword>
<proteinExistence type="predicted"/>
<gene>
    <name evidence="7" type="ORF">CKO28_01675</name>
</gene>
<sequence length="148" mass="15373">MLTAGLAAWSAWSGLIAPLAATAPANHTPTGTAAPEAPPLQTPPRGRGVRHRQIGTVAHLTLDRPEKLNALDLDLVHALHDALDRCANDPAVDVVVIDGAGDTTFSAGGDVRAVRAAQLTGEAYGAHFFHELYALTPGSTLFPSPTSR</sequence>
<evidence type="ECO:0000313" key="8">
    <source>
        <dbReference type="Proteomes" id="UP001296873"/>
    </source>
</evidence>
<dbReference type="InterPro" id="IPR032259">
    <property type="entry name" value="HIBYL-CoA-H"/>
</dbReference>
<evidence type="ECO:0000256" key="3">
    <source>
        <dbReference type="ARBA" id="ARBA00022801"/>
    </source>
</evidence>
<name>A0ABS1D9E2_9PROT</name>
<accession>A0ABS1D9E2</accession>
<comment type="catalytic activity">
    <reaction evidence="1">
        <text>3-hydroxy-2-methylpropanoyl-CoA + H2O = 3-hydroxy-2-methylpropanoate + CoA + H(+)</text>
        <dbReference type="Rhea" id="RHEA:20888"/>
        <dbReference type="ChEBI" id="CHEBI:11805"/>
        <dbReference type="ChEBI" id="CHEBI:15377"/>
        <dbReference type="ChEBI" id="CHEBI:15378"/>
        <dbReference type="ChEBI" id="CHEBI:57287"/>
        <dbReference type="ChEBI" id="CHEBI:57340"/>
        <dbReference type="EC" id="3.1.2.4"/>
    </reaction>
</comment>
<dbReference type="EMBL" id="NRRL01000001">
    <property type="protein sequence ID" value="MBK1666752.1"/>
    <property type="molecule type" value="Genomic_DNA"/>
</dbReference>
<feature type="signal peptide" evidence="5">
    <location>
        <begin position="1"/>
        <end position="23"/>
    </location>
</feature>
<keyword evidence="8" id="KW-1185">Reference proteome</keyword>
<dbReference type="EC" id="3.1.2.4" evidence="2"/>
<evidence type="ECO:0000256" key="2">
    <source>
        <dbReference type="ARBA" id="ARBA00011915"/>
    </source>
</evidence>
<evidence type="ECO:0000259" key="6">
    <source>
        <dbReference type="Pfam" id="PF16113"/>
    </source>
</evidence>